<sequence length="737" mass="81018">MEDLMVLCKSATSIYELPPPPTSNGQIQPITAQLDEVGSQGSKDVDLDAEGYIHHFRDSSPQNIMSLQKIRPDTSVVNALLDDVTNKPDSRRNTTVNGSSSESDAECYTLPSNGVFKDAQKNPAVTPPCLTESSKALLLDASFSKKAGSTADYAAMRSIVQAPPDPTIWGNKMMTIASTRPISHDTEDYKAAQDPSITGSLLPGPVHCTASRPSMPHNAYDVEDRNTANGLDVTDARWADPSTEIPSNGLTSDAAGLATQAWVDGHYGAAEYSDASAVSERHGTDDRYGSLRIQDNNHINRVCLDRNQGDQYLNSSGDSDQHEPTKASQKVGRSNGEPKMQRSSKLSNSQDTEQDNLLASLYHEICDLQHTLRDVKSRARVAEQQLSDTQSKMQKHPFVYVLIEGSAFRINQGLLLRGKIGGSVTAIRLMKAITKHLLPSNFGEDLEVMVDIHIESHASLANSEFEGANVNDDRYTEFIQGFNSALPLFNMIVVGHDSKKMVRKVEGLLHVYMNNLQCVHVLFGCCKDSLYESVLELYQNDVHAASRFTILRSLYQRDLSGEVTLDVVLSAKETTRSASEPPKTYVDLPAWHMLSPSSDDTKELHTDFNYHPSSSSHFKEKKKTSASRQASTNAANRADQWQIDKRDVMVNIDGKRLDPKIQDVDPEVVEKKASALMVQAAAKQIADSGITAHMSQDVPKEQIVRFNNSTAWTQQWSGSVGGRSTAETTVGPYNAFR</sequence>
<feature type="region of interest" description="Disordered" evidence="1">
    <location>
        <begin position="309"/>
        <end position="352"/>
    </location>
</feature>
<feature type="compositionally biased region" description="Polar residues" evidence="1">
    <location>
        <begin position="93"/>
        <end position="102"/>
    </location>
</feature>
<dbReference type="InterPro" id="IPR057683">
    <property type="entry name" value="DUF7923"/>
</dbReference>
<protein>
    <recommendedName>
        <fullName evidence="2">DUF7923 domain-containing protein</fullName>
    </recommendedName>
</protein>
<name>A0AA39R4U2_9LECA</name>
<dbReference type="Proteomes" id="UP001166286">
    <property type="component" value="Unassembled WGS sequence"/>
</dbReference>
<gene>
    <name evidence="3" type="ORF">JMJ35_002219</name>
</gene>
<evidence type="ECO:0000256" key="1">
    <source>
        <dbReference type="SAM" id="MobiDB-lite"/>
    </source>
</evidence>
<reference evidence="3" key="1">
    <citation type="submission" date="2023-03" db="EMBL/GenBank/DDBJ databases">
        <title>Complete genome of Cladonia borealis.</title>
        <authorList>
            <person name="Park H."/>
        </authorList>
    </citation>
    <scope>NUCLEOTIDE SEQUENCE</scope>
    <source>
        <strain evidence="3">ANT050790</strain>
    </source>
</reference>
<keyword evidence="4" id="KW-1185">Reference proteome</keyword>
<feature type="region of interest" description="Disordered" evidence="1">
    <location>
        <begin position="85"/>
        <end position="105"/>
    </location>
</feature>
<accession>A0AA39R4U2</accession>
<feature type="region of interest" description="Disordered" evidence="1">
    <location>
        <begin position="715"/>
        <end position="737"/>
    </location>
</feature>
<evidence type="ECO:0000313" key="4">
    <source>
        <dbReference type="Proteomes" id="UP001166286"/>
    </source>
</evidence>
<feature type="compositionally biased region" description="Polar residues" evidence="1">
    <location>
        <begin position="341"/>
        <end position="352"/>
    </location>
</feature>
<organism evidence="3 4">
    <name type="scientific">Cladonia borealis</name>
    <dbReference type="NCBI Taxonomy" id="184061"/>
    <lineage>
        <taxon>Eukaryota</taxon>
        <taxon>Fungi</taxon>
        <taxon>Dikarya</taxon>
        <taxon>Ascomycota</taxon>
        <taxon>Pezizomycotina</taxon>
        <taxon>Lecanoromycetes</taxon>
        <taxon>OSLEUM clade</taxon>
        <taxon>Lecanoromycetidae</taxon>
        <taxon>Lecanorales</taxon>
        <taxon>Lecanorineae</taxon>
        <taxon>Cladoniaceae</taxon>
        <taxon>Cladonia</taxon>
    </lineage>
</organism>
<feature type="domain" description="DUF7923" evidence="2">
    <location>
        <begin position="394"/>
        <end position="553"/>
    </location>
</feature>
<comment type="caution">
    <text evidence="3">The sequence shown here is derived from an EMBL/GenBank/DDBJ whole genome shotgun (WGS) entry which is preliminary data.</text>
</comment>
<evidence type="ECO:0000313" key="3">
    <source>
        <dbReference type="EMBL" id="KAK0514840.1"/>
    </source>
</evidence>
<feature type="compositionally biased region" description="Polar residues" evidence="1">
    <location>
        <begin position="309"/>
        <end position="318"/>
    </location>
</feature>
<dbReference type="Pfam" id="PF25540">
    <property type="entry name" value="DUF7923"/>
    <property type="match status" value="1"/>
</dbReference>
<feature type="compositionally biased region" description="Polar residues" evidence="1">
    <location>
        <begin position="626"/>
        <end position="635"/>
    </location>
</feature>
<dbReference type="PANTHER" id="PTHR37543:SF1">
    <property type="entry name" value="CCCH ZINC FINGER DNA BINDING PROTEIN (AFU_ORTHOLOGUE AFUA_5G12760)"/>
    <property type="match status" value="1"/>
</dbReference>
<dbReference type="AlphaFoldDB" id="A0AA39R4U2"/>
<dbReference type="PANTHER" id="PTHR37543">
    <property type="entry name" value="CCCH ZINC FINGER DNA BINDING PROTEIN (AFU_ORTHOLOGUE AFUA_5G12760)"/>
    <property type="match status" value="1"/>
</dbReference>
<proteinExistence type="predicted"/>
<evidence type="ECO:0000259" key="2">
    <source>
        <dbReference type="Pfam" id="PF25540"/>
    </source>
</evidence>
<dbReference type="EMBL" id="JAFEKC020000004">
    <property type="protein sequence ID" value="KAK0514840.1"/>
    <property type="molecule type" value="Genomic_DNA"/>
</dbReference>
<feature type="region of interest" description="Disordered" evidence="1">
    <location>
        <begin position="602"/>
        <end position="640"/>
    </location>
</feature>